<protein>
    <submittedName>
        <fullName evidence="1">Uncharacterized protein</fullName>
    </submittedName>
</protein>
<name>A0A8J5MYS0_HOMAM</name>
<reference evidence="1" key="1">
    <citation type="journal article" date="2021" name="Sci. Adv.">
        <title>The American lobster genome reveals insights on longevity, neural, and immune adaptations.</title>
        <authorList>
            <person name="Polinski J.M."/>
            <person name="Zimin A.V."/>
            <person name="Clark K.F."/>
            <person name="Kohn A.B."/>
            <person name="Sadowski N."/>
            <person name="Timp W."/>
            <person name="Ptitsyn A."/>
            <person name="Khanna P."/>
            <person name="Romanova D.Y."/>
            <person name="Williams P."/>
            <person name="Greenwood S.J."/>
            <person name="Moroz L.L."/>
            <person name="Walt D.R."/>
            <person name="Bodnar A.G."/>
        </authorList>
    </citation>
    <scope>NUCLEOTIDE SEQUENCE</scope>
    <source>
        <strain evidence="1">GMGI-L3</strain>
    </source>
</reference>
<gene>
    <name evidence="1" type="ORF">Hamer_G002616</name>
</gene>
<organism evidence="1 2">
    <name type="scientific">Homarus americanus</name>
    <name type="common">American lobster</name>
    <dbReference type="NCBI Taxonomy" id="6706"/>
    <lineage>
        <taxon>Eukaryota</taxon>
        <taxon>Metazoa</taxon>
        <taxon>Ecdysozoa</taxon>
        <taxon>Arthropoda</taxon>
        <taxon>Crustacea</taxon>
        <taxon>Multicrustacea</taxon>
        <taxon>Malacostraca</taxon>
        <taxon>Eumalacostraca</taxon>
        <taxon>Eucarida</taxon>
        <taxon>Decapoda</taxon>
        <taxon>Pleocyemata</taxon>
        <taxon>Astacidea</taxon>
        <taxon>Nephropoidea</taxon>
        <taxon>Nephropidae</taxon>
        <taxon>Homarus</taxon>
    </lineage>
</organism>
<comment type="caution">
    <text evidence="1">The sequence shown here is derived from an EMBL/GenBank/DDBJ whole genome shotgun (WGS) entry which is preliminary data.</text>
</comment>
<accession>A0A8J5MYS0</accession>
<dbReference type="EMBL" id="JAHLQT010020073">
    <property type="protein sequence ID" value="KAG7168531.1"/>
    <property type="molecule type" value="Genomic_DNA"/>
</dbReference>
<evidence type="ECO:0000313" key="2">
    <source>
        <dbReference type="Proteomes" id="UP000747542"/>
    </source>
</evidence>
<dbReference type="AlphaFoldDB" id="A0A8J5MYS0"/>
<dbReference type="Proteomes" id="UP000747542">
    <property type="component" value="Unassembled WGS sequence"/>
</dbReference>
<proteinExistence type="predicted"/>
<keyword evidence="2" id="KW-1185">Reference proteome</keyword>
<sequence length="453" mass="52255">MREDDDQLRCIEEAQECRETLRFKNFKDKTEFGWVFPEVDQEEEAKITVVVDSQWLATYNDEILELSTEIKKLSVLSFRIEGQNNFNEKNLDTNITCKKAQIVSDARQNDNPTENLKSEMKKNIPRYFNKQRHNDYVKSIICSETSWNDSGLEDSQKTDSMEVSRIPHEGEIEVKTLIEETHEPSNELETRSVTPQSEACYSMLSCASRDSGVYATDDVAETSILEELKDVFSDHELSLERCVAGKLEPVEALMTDDEQAAEKCPIWFQKFSGEDDLTKHLRSLAWNSDPSPREASAQYVSSEVCNESASSICDTEDSVKLDVEEASENTQRRKRLTNLLTKCDRLQTLSPRDHPTHAHVDEVTKLVRSFSNIDDRLQDLRYGLQHLTSQAHKNKQDFSILEDRALHLLTSTAASRRHMAQMFALQKLEDRLQEEWWAAYNPNFPPQHENYIV</sequence>
<dbReference type="OrthoDB" id="6369124at2759"/>
<evidence type="ECO:0000313" key="1">
    <source>
        <dbReference type="EMBL" id="KAG7168531.1"/>
    </source>
</evidence>